<dbReference type="PANTHER" id="PTHR47723:SF19">
    <property type="entry name" value="POLYNUCLEOTIDYL TRANSFERASE, RIBONUCLEASE H-LIKE SUPERFAMILY PROTEIN"/>
    <property type="match status" value="1"/>
</dbReference>
<dbReference type="InterPro" id="IPR002156">
    <property type="entry name" value="RNaseH_domain"/>
</dbReference>
<dbReference type="EMBL" id="JABFAB010241183">
    <property type="protein sequence ID" value="MBA0671523.1"/>
    <property type="molecule type" value="Genomic_DNA"/>
</dbReference>
<evidence type="ECO:0000259" key="1">
    <source>
        <dbReference type="Pfam" id="PF13456"/>
    </source>
</evidence>
<name>A0A7J8W9D0_9ROSI</name>
<gene>
    <name evidence="3" type="ORF">Goklo_028954</name>
</gene>
<organism evidence="3 4">
    <name type="scientific">Gossypium klotzschianum</name>
    <dbReference type="NCBI Taxonomy" id="34286"/>
    <lineage>
        <taxon>Eukaryota</taxon>
        <taxon>Viridiplantae</taxon>
        <taxon>Streptophyta</taxon>
        <taxon>Embryophyta</taxon>
        <taxon>Tracheophyta</taxon>
        <taxon>Spermatophyta</taxon>
        <taxon>Magnoliopsida</taxon>
        <taxon>eudicotyledons</taxon>
        <taxon>Gunneridae</taxon>
        <taxon>Pentapetalae</taxon>
        <taxon>rosids</taxon>
        <taxon>malvids</taxon>
        <taxon>Malvales</taxon>
        <taxon>Malvaceae</taxon>
        <taxon>Malvoideae</taxon>
        <taxon>Gossypium</taxon>
    </lineage>
</organism>
<dbReference type="OrthoDB" id="1744872at2759"/>
<dbReference type="CDD" id="cd06222">
    <property type="entry name" value="RNase_H_like"/>
    <property type="match status" value="1"/>
</dbReference>
<comment type="caution">
    <text evidence="3">The sequence shown here is derived from an EMBL/GenBank/DDBJ whole genome shotgun (WGS) entry which is preliminary data.</text>
</comment>
<dbReference type="InterPro" id="IPR026960">
    <property type="entry name" value="RVT-Znf"/>
</dbReference>
<proteinExistence type="predicted"/>
<evidence type="ECO:0008006" key="5">
    <source>
        <dbReference type="Google" id="ProtNLM"/>
    </source>
</evidence>
<dbReference type="Pfam" id="PF13966">
    <property type="entry name" value="zf-RVT"/>
    <property type="match status" value="1"/>
</dbReference>
<dbReference type="SUPFAM" id="SSF53098">
    <property type="entry name" value="Ribonuclease H-like"/>
    <property type="match status" value="1"/>
</dbReference>
<dbReference type="PANTHER" id="PTHR47723">
    <property type="entry name" value="OS05G0353850 PROTEIN"/>
    <property type="match status" value="1"/>
</dbReference>
<dbReference type="InterPro" id="IPR036397">
    <property type="entry name" value="RNaseH_sf"/>
</dbReference>
<dbReference type="InterPro" id="IPR053151">
    <property type="entry name" value="RNase_H-like"/>
</dbReference>
<keyword evidence="4" id="KW-1185">Reference proteome</keyword>
<protein>
    <recommendedName>
        <fullName evidence="5">RNase H type-1 domain-containing protein</fullName>
    </recommendedName>
</protein>
<feature type="domain" description="Reverse transcriptase zinc-binding" evidence="2">
    <location>
        <begin position="72"/>
        <end position="158"/>
    </location>
</feature>
<dbReference type="GO" id="GO:0003676">
    <property type="term" value="F:nucleic acid binding"/>
    <property type="evidence" value="ECO:0007669"/>
    <property type="project" value="InterPro"/>
</dbReference>
<dbReference type="InterPro" id="IPR012337">
    <property type="entry name" value="RNaseH-like_sf"/>
</dbReference>
<dbReference type="Gene3D" id="3.30.420.10">
    <property type="entry name" value="Ribonuclease H-like superfamily/Ribonuclease H"/>
    <property type="match status" value="1"/>
</dbReference>
<dbReference type="AlphaFoldDB" id="A0A7J8W9D0"/>
<dbReference type="GO" id="GO:0004523">
    <property type="term" value="F:RNA-DNA hybrid ribonuclease activity"/>
    <property type="evidence" value="ECO:0007669"/>
    <property type="project" value="InterPro"/>
</dbReference>
<dbReference type="InterPro" id="IPR044730">
    <property type="entry name" value="RNase_H-like_dom_plant"/>
</dbReference>
<feature type="domain" description="RNase H type-1" evidence="1">
    <location>
        <begin position="236"/>
        <end position="353"/>
    </location>
</feature>
<dbReference type="Pfam" id="PF13456">
    <property type="entry name" value="RVT_3"/>
    <property type="match status" value="1"/>
</dbReference>
<evidence type="ECO:0000259" key="2">
    <source>
        <dbReference type="Pfam" id="PF13966"/>
    </source>
</evidence>
<dbReference type="Proteomes" id="UP000593573">
    <property type="component" value="Unassembled WGS sequence"/>
</dbReference>
<evidence type="ECO:0000313" key="3">
    <source>
        <dbReference type="EMBL" id="MBA0671523.1"/>
    </source>
</evidence>
<sequence length="354" mass="41109">MGPLISKIHPSANLDLDCCVREMVNSDDSWNLDLFRAWVPEVIINRIVIIPPPHPNFGSDRIIWTQSASGVFSVRSAYWYLKENSWNPQEDYWKIVWKYRGPQRVRVFLWLAFNQKLLTNSERARRGIYHCSSCSICGHDIEDLVHVLRDCPSAQDVWRLDYSLMWSCLFGLVTWRIWKNRNLFIFQHISWTATEVVKVSCCWGRHYTYHTGDHFKSKQGSSLMINSADNWVFLFTDGAVARDSGYAATGRVAQDRDGNWIVGFNRFLGMCSPFEAKVWAILDGILILLNKGYKRITIMTDNLEVAQILSDMDLEDSGITVLRRTLRILHLEGEWRIKHIPRNQNLVADRLAKL</sequence>
<reference evidence="3 4" key="1">
    <citation type="journal article" date="2019" name="Genome Biol. Evol.">
        <title>Insights into the evolution of the New World diploid cottons (Gossypium, subgenus Houzingenia) based on genome sequencing.</title>
        <authorList>
            <person name="Grover C.E."/>
            <person name="Arick M.A. 2nd"/>
            <person name="Thrash A."/>
            <person name="Conover J.L."/>
            <person name="Sanders W.S."/>
            <person name="Peterson D.G."/>
            <person name="Frelichowski J.E."/>
            <person name="Scheffler J.A."/>
            <person name="Scheffler B.E."/>
            <person name="Wendel J.F."/>
        </authorList>
    </citation>
    <scope>NUCLEOTIDE SEQUENCE [LARGE SCALE GENOMIC DNA]</scope>
    <source>
        <strain evidence="3">57</strain>
        <tissue evidence="3">Leaf</tissue>
    </source>
</reference>
<accession>A0A7J8W9D0</accession>
<evidence type="ECO:0000313" key="4">
    <source>
        <dbReference type="Proteomes" id="UP000593573"/>
    </source>
</evidence>
<feature type="non-terminal residue" evidence="3">
    <location>
        <position position="354"/>
    </location>
</feature>